<feature type="region of interest" description="Disordered" evidence="4">
    <location>
        <begin position="1"/>
        <end position="26"/>
    </location>
</feature>
<dbReference type="PANTHER" id="PTHR16099:SF5">
    <property type="entry name" value="NUCLEOTIDE TRIPHOSPHATE DIPHOSPHATASE NUDT15"/>
    <property type="match status" value="1"/>
</dbReference>
<name>A0ABU9BE18_9BURK</name>
<dbReference type="PANTHER" id="PTHR16099">
    <property type="entry name" value="8-OXO-DGTP DIPHOSPHATES NUDT15"/>
    <property type="match status" value="1"/>
</dbReference>
<dbReference type="InterPro" id="IPR000086">
    <property type="entry name" value="NUDIX_hydrolase_dom"/>
</dbReference>
<dbReference type="PRINTS" id="PR00502">
    <property type="entry name" value="NUDIXFAMILY"/>
</dbReference>
<accession>A0ABU9BE18</accession>
<keyword evidence="7" id="KW-1185">Reference proteome</keyword>
<feature type="compositionally biased region" description="Low complexity" evidence="4">
    <location>
        <begin position="13"/>
        <end position="22"/>
    </location>
</feature>
<dbReference type="InterPro" id="IPR015797">
    <property type="entry name" value="NUDIX_hydrolase-like_dom_sf"/>
</dbReference>
<evidence type="ECO:0000256" key="4">
    <source>
        <dbReference type="SAM" id="MobiDB-lite"/>
    </source>
</evidence>
<dbReference type="PROSITE" id="PS00893">
    <property type="entry name" value="NUDIX_BOX"/>
    <property type="match status" value="1"/>
</dbReference>
<evidence type="ECO:0000313" key="7">
    <source>
        <dbReference type="Proteomes" id="UP001368500"/>
    </source>
</evidence>
<dbReference type="InterPro" id="IPR020476">
    <property type="entry name" value="Nudix_hydrolase"/>
</dbReference>
<comment type="cofactor">
    <cofactor evidence="1">
        <name>Mg(2+)</name>
        <dbReference type="ChEBI" id="CHEBI:18420"/>
    </cofactor>
</comment>
<dbReference type="CDD" id="cd04678">
    <property type="entry name" value="NUDIX_MTH2_Nudt15"/>
    <property type="match status" value="1"/>
</dbReference>
<evidence type="ECO:0000313" key="6">
    <source>
        <dbReference type="EMBL" id="MEK8028164.1"/>
    </source>
</evidence>
<feature type="domain" description="Nudix hydrolase" evidence="5">
    <location>
        <begin position="25"/>
        <end position="164"/>
    </location>
</feature>
<dbReference type="RefSeq" id="WP_341375988.1">
    <property type="nucleotide sequence ID" value="NZ_JBBUTF010000020.1"/>
</dbReference>
<dbReference type="SUPFAM" id="SSF55811">
    <property type="entry name" value="Nudix"/>
    <property type="match status" value="1"/>
</dbReference>
<evidence type="ECO:0000256" key="1">
    <source>
        <dbReference type="ARBA" id="ARBA00001946"/>
    </source>
</evidence>
<organism evidence="6 7">
    <name type="scientific">Pseudaquabacterium rugosum</name>
    <dbReference type="NCBI Taxonomy" id="2984194"/>
    <lineage>
        <taxon>Bacteria</taxon>
        <taxon>Pseudomonadati</taxon>
        <taxon>Pseudomonadota</taxon>
        <taxon>Betaproteobacteria</taxon>
        <taxon>Burkholderiales</taxon>
        <taxon>Sphaerotilaceae</taxon>
        <taxon>Pseudaquabacterium</taxon>
    </lineage>
</organism>
<protein>
    <submittedName>
        <fullName evidence="6">NUDIX domain-containing protein</fullName>
    </submittedName>
</protein>
<dbReference type="Proteomes" id="UP001368500">
    <property type="component" value="Unassembled WGS sequence"/>
</dbReference>
<proteinExistence type="inferred from homology"/>
<reference evidence="6 7" key="1">
    <citation type="submission" date="2024-04" db="EMBL/GenBank/DDBJ databases">
        <title>Novel species of the genus Ideonella isolated from streams.</title>
        <authorList>
            <person name="Lu H."/>
        </authorList>
    </citation>
    <scope>NUCLEOTIDE SEQUENCE [LARGE SCALE GENOMIC DNA]</scope>
    <source>
        <strain evidence="6 7">BYS139W</strain>
    </source>
</reference>
<gene>
    <name evidence="6" type="ORF">AACH11_19555</name>
</gene>
<dbReference type="Gene3D" id="3.90.79.10">
    <property type="entry name" value="Nucleoside Triphosphate Pyrophosphohydrolase"/>
    <property type="match status" value="1"/>
</dbReference>
<keyword evidence="2 3" id="KW-0378">Hydrolase</keyword>
<evidence type="ECO:0000256" key="2">
    <source>
        <dbReference type="ARBA" id="ARBA00022801"/>
    </source>
</evidence>
<evidence type="ECO:0000256" key="3">
    <source>
        <dbReference type="RuleBase" id="RU003476"/>
    </source>
</evidence>
<comment type="similarity">
    <text evidence="3">Belongs to the Nudix hydrolase family.</text>
</comment>
<sequence length="164" mass="17542">MWEIAHNPNWTLPASASASATPPAAPRPEVGVGVLVQAADGRLLLGRRRGAHGAGTWSAPGGKLEFGESVEAAARRELGEETGLAVDHLQPGPWTNDVFDDAGRHFLTAFVLARGVRGEPCNREPDKCEGWHWFDWDALPQPLFAPLASLRASGWRPPAPDAAV</sequence>
<dbReference type="InterPro" id="IPR020084">
    <property type="entry name" value="NUDIX_hydrolase_CS"/>
</dbReference>
<evidence type="ECO:0000259" key="5">
    <source>
        <dbReference type="PROSITE" id="PS51462"/>
    </source>
</evidence>
<dbReference type="Pfam" id="PF00293">
    <property type="entry name" value="NUDIX"/>
    <property type="match status" value="1"/>
</dbReference>
<dbReference type="PROSITE" id="PS51462">
    <property type="entry name" value="NUDIX"/>
    <property type="match status" value="1"/>
</dbReference>
<comment type="caution">
    <text evidence="6">The sequence shown here is derived from an EMBL/GenBank/DDBJ whole genome shotgun (WGS) entry which is preliminary data.</text>
</comment>
<dbReference type="EMBL" id="JBBUTF010000020">
    <property type="protein sequence ID" value="MEK8028164.1"/>
    <property type="molecule type" value="Genomic_DNA"/>
</dbReference>